<accession>A0A2S6A9M5</accession>
<protein>
    <submittedName>
        <fullName evidence="1">Uncharacterized protein</fullName>
    </submittedName>
</protein>
<name>A0A2S6A9M5_9NOCA</name>
<dbReference type="Proteomes" id="UP000238356">
    <property type="component" value="Unassembled WGS sequence"/>
</dbReference>
<proteinExistence type="predicted"/>
<dbReference type="AlphaFoldDB" id="A0A2S6A9M5"/>
<dbReference type="RefSeq" id="WP_104363049.1">
    <property type="nucleotide sequence ID" value="NZ_JBIDCJ010000006.1"/>
</dbReference>
<gene>
    <name evidence="1" type="ORF">C5F51_11220</name>
</gene>
<organism evidence="1 2">
    <name type="scientific">Nocardia nova</name>
    <dbReference type="NCBI Taxonomy" id="37330"/>
    <lineage>
        <taxon>Bacteria</taxon>
        <taxon>Bacillati</taxon>
        <taxon>Actinomycetota</taxon>
        <taxon>Actinomycetes</taxon>
        <taxon>Mycobacteriales</taxon>
        <taxon>Nocardiaceae</taxon>
        <taxon>Nocardia</taxon>
    </lineage>
</organism>
<keyword evidence="2" id="KW-1185">Reference proteome</keyword>
<evidence type="ECO:0000313" key="1">
    <source>
        <dbReference type="EMBL" id="PPJ30000.1"/>
    </source>
</evidence>
<reference evidence="1 2" key="1">
    <citation type="submission" date="2018-02" db="EMBL/GenBank/DDBJ databases">
        <title>8 Nocardia nova and 1 Nocardia cyriacigeorgica strain used for evolution to TMP-SMX.</title>
        <authorList>
            <person name="Mehta H."/>
            <person name="Weng J."/>
            <person name="Shamoo Y."/>
        </authorList>
    </citation>
    <scope>NUCLEOTIDE SEQUENCE [LARGE SCALE GENOMIC DNA]</scope>
    <source>
        <strain evidence="1 2">BAA2227</strain>
    </source>
</reference>
<comment type="caution">
    <text evidence="1">The sequence shown here is derived from an EMBL/GenBank/DDBJ whole genome shotgun (WGS) entry which is preliminary data.</text>
</comment>
<evidence type="ECO:0000313" key="2">
    <source>
        <dbReference type="Proteomes" id="UP000238356"/>
    </source>
</evidence>
<sequence length="87" mass="9546">MTSDEQTPGTHPQVTAEDLRMLLDAGSPGTRLVLTEGRVRLATDSGEDGMELIRRPELADRIGDHPDQHELAEQAELLNTLIRMQGA</sequence>
<dbReference type="EMBL" id="PSZD01000005">
    <property type="protein sequence ID" value="PPJ30000.1"/>
    <property type="molecule type" value="Genomic_DNA"/>
</dbReference>